<feature type="domain" description="Septin-type G" evidence="3">
    <location>
        <begin position="93"/>
        <end position="167"/>
    </location>
</feature>
<dbReference type="PANTHER" id="PTHR32046:SF11">
    <property type="entry name" value="IMMUNE-ASSOCIATED NUCLEOTIDE-BINDING PROTEIN 10-LIKE"/>
    <property type="match status" value="1"/>
</dbReference>
<evidence type="ECO:0000256" key="2">
    <source>
        <dbReference type="SAM" id="Coils"/>
    </source>
</evidence>
<reference evidence="4" key="2">
    <citation type="submission" date="2025-09" db="UniProtKB">
        <authorList>
            <consortium name="Ensembl"/>
        </authorList>
    </citation>
    <scope>IDENTIFICATION</scope>
</reference>
<sequence>MSCSEQVLIFGLDPLAPYTIRVLCDCGDNGTSKEITTVTRSRPTEHLIQTCEKISEDSEIPTVYKLPLSEEELGSSGCTRYVYGDECKTEHRSIILVGSEGCGKTTLINGTINYILGVKWTDSYRFKLTEDDQTSDVTIYKINHQDGFRINYSLTIIDTPGFGDTRDIMTDREITEQLFKLFTDDGMDHLHAVCFVMHSVSEKPSHPHYVLASALSILGNDMADNIRFLVTFADDEPSPALQALADAGRIPCNEKDGLPVHYKFNNSILFTPNETEEDSDEKFRVWNMEMANLKSILNNLGQTESKSLDLTCDVLRERKELEDLVENLEEQMNVGLAMIEEIQDATEETSEGLREEYETRREEVIELEKDLALRLEHLTTIVNTFCTIMTLAP</sequence>
<proteinExistence type="inferred from homology"/>
<protein>
    <recommendedName>
        <fullName evidence="3">Septin-type G domain-containing protein</fullName>
    </recommendedName>
</protein>
<name>A0A3B4ASL5_9GOBI</name>
<organism evidence="4 5">
    <name type="scientific">Periophthalmus magnuspinnatus</name>
    <dbReference type="NCBI Taxonomy" id="409849"/>
    <lineage>
        <taxon>Eukaryota</taxon>
        <taxon>Metazoa</taxon>
        <taxon>Chordata</taxon>
        <taxon>Craniata</taxon>
        <taxon>Vertebrata</taxon>
        <taxon>Euteleostomi</taxon>
        <taxon>Actinopterygii</taxon>
        <taxon>Neopterygii</taxon>
        <taxon>Teleostei</taxon>
        <taxon>Neoteleostei</taxon>
        <taxon>Acanthomorphata</taxon>
        <taxon>Gobiaria</taxon>
        <taxon>Gobiiformes</taxon>
        <taxon>Gobioidei</taxon>
        <taxon>Gobiidae</taxon>
        <taxon>Oxudercinae</taxon>
        <taxon>Periophthalmus</taxon>
    </lineage>
</organism>
<dbReference type="InterPro" id="IPR027417">
    <property type="entry name" value="P-loop_NTPase"/>
</dbReference>
<evidence type="ECO:0000313" key="5">
    <source>
        <dbReference type="Proteomes" id="UP000261520"/>
    </source>
</evidence>
<dbReference type="InterPro" id="IPR030379">
    <property type="entry name" value="G_SEPTIN_dom"/>
</dbReference>
<reference evidence="4" key="1">
    <citation type="submission" date="2025-08" db="UniProtKB">
        <authorList>
            <consortium name="Ensembl"/>
        </authorList>
    </citation>
    <scope>IDENTIFICATION</scope>
</reference>
<dbReference type="STRING" id="409849.ENSPMGP00000020118"/>
<keyword evidence="1" id="KW-0342">GTP-binding</keyword>
<dbReference type="AlphaFoldDB" id="A0A3B4ASL5"/>
<dbReference type="GO" id="GO:0005525">
    <property type="term" value="F:GTP binding"/>
    <property type="evidence" value="ECO:0007669"/>
    <property type="project" value="UniProtKB-KW"/>
</dbReference>
<feature type="coiled-coil region" evidence="2">
    <location>
        <begin position="314"/>
        <end position="370"/>
    </location>
</feature>
<dbReference type="Ensembl" id="ENSPMGT00000021441.1">
    <property type="protein sequence ID" value="ENSPMGP00000020118.1"/>
    <property type="gene ID" value="ENSPMGG00000016292.1"/>
</dbReference>
<dbReference type="PANTHER" id="PTHR32046">
    <property type="entry name" value="G DOMAIN-CONTAINING PROTEIN"/>
    <property type="match status" value="1"/>
</dbReference>
<accession>A0A3B4ASL5</accession>
<evidence type="ECO:0000256" key="1">
    <source>
        <dbReference type="RuleBase" id="RU004560"/>
    </source>
</evidence>
<dbReference type="Pfam" id="PF00735">
    <property type="entry name" value="Septin"/>
    <property type="match status" value="1"/>
</dbReference>
<keyword evidence="1" id="KW-0547">Nucleotide-binding</keyword>
<keyword evidence="5" id="KW-1185">Reference proteome</keyword>
<dbReference type="Proteomes" id="UP000261520">
    <property type="component" value="Unplaced"/>
</dbReference>
<dbReference type="SUPFAM" id="SSF52540">
    <property type="entry name" value="P-loop containing nucleoside triphosphate hydrolases"/>
    <property type="match status" value="2"/>
</dbReference>
<keyword evidence="2" id="KW-0175">Coiled coil</keyword>
<evidence type="ECO:0000259" key="3">
    <source>
        <dbReference type="Pfam" id="PF00735"/>
    </source>
</evidence>
<dbReference type="Gene3D" id="3.40.50.300">
    <property type="entry name" value="P-loop containing nucleotide triphosphate hydrolases"/>
    <property type="match status" value="1"/>
</dbReference>
<comment type="similarity">
    <text evidence="1">Belongs to the TRAFAC class TrmE-Era-EngA-EngB-Septin-like GTPase superfamily. Septin GTPase family.</text>
</comment>
<evidence type="ECO:0000313" key="4">
    <source>
        <dbReference type="Ensembl" id="ENSPMGP00000020118.1"/>
    </source>
</evidence>